<evidence type="ECO:0000313" key="2">
    <source>
        <dbReference type="Proteomes" id="UP000202485"/>
    </source>
</evidence>
<name>A0A238KG84_9RHOB</name>
<protein>
    <recommendedName>
        <fullName evidence="3">Peptide methionine sulfoxide reductase</fullName>
    </recommendedName>
</protein>
<accession>A0A238KG84</accession>
<evidence type="ECO:0008006" key="3">
    <source>
        <dbReference type="Google" id="ProtNLM"/>
    </source>
</evidence>
<dbReference type="OrthoDB" id="1189996at2"/>
<dbReference type="AlphaFoldDB" id="A0A238KG84"/>
<reference evidence="2" key="1">
    <citation type="submission" date="2017-05" db="EMBL/GenBank/DDBJ databases">
        <authorList>
            <person name="Rodrigo-Torres L."/>
            <person name="Arahal R. D."/>
            <person name="Lucena T."/>
        </authorList>
    </citation>
    <scope>NUCLEOTIDE SEQUENCE [LARGE SCALE GENOMIC DNA]</scope>
    <source>
        <strain evidence="2">CECT 8715</strain>
    </source>
</reference>
<organism evidence="1 2">
    <name type="scientific">Ruegeria arenilitoris</name>
    <dbReference type="NCBI Taxonomy" id="1173585"/>
    <lineage>
        <taxon>Bacteria</taxon>
        <taxon>Pseudomonadati</taxon>
        <taxon>Pseudomonadota</taxon>
        <taxon>Alphaproteobacteria</taxon>
        <taxon>Rhodobacterales</taxon>
        <taxon>Roseobacteraceae</taxon>
        <taxon>Ruegeria</taxon>
    </lineage>
</organism>
<dbReference type="EMBL" id="FXYG01000002">
    <property type="protein sequence ID" value="SMX41534.1"/>
    <property type="molecule type" value="Genomic_DNA"/>
</dbReference>
<dbReference type="RefSeq" id="WP_093963549.1">
    <property type="nucleotide sequence ID" value="NZ_FXYG01000002.1"/>
</dbReference>
<evidence type="ECO:0000313" key="1">
    <source>
        <dbReference type="EMBL" id="SMX41534.1"/>
    </source>
</evidence>
<sequence>MTAPTDFLDAFFALPAGSFTGTANGRSYSVTRLAMAGGKSHKLVAHERGGADYISMNLYLTDQSGALLRPCEMLAAKVVRFVLALVPDS</sequence>
<keyword evidence="2" id="KW-1185">Reference proteome</keyword>
<dbReference type="Proteomes" id="UP000202485">
    <property type="component" value="Unassembled WGS sequence"/>
</dbReference>
<gene>
    <name evidence="1" type="ORF">RUA8715_02047</name>
</gene>
<proteinExistence type="predicted"/>